<protein>
    <recommendedName>
        <fullName evidence="3">Lipoprotein</fullName>
    </recommendedName>
</protein>
<name>A0AA97AJG2_9CYAN</name>
<accession>A0AA97AJG2</accession>
<dbReference type="RefSeq" id="WP_316430887.1">
    <property type="nucleotide sequence ID" value="NZ_CP053586.1"/>
</dbReference>
<dbReference type="AlphaFoldDB" id="A0AA97AJG2"/>
<reference evidence="2" key="1">
    <citation type="submission" date="2020-05" db="EMBL/GenBank/DDBJ databases">
        <authorList>
            <person name="Zhu T."/>
            <person name="Keshari N."/>
            <person name="Lu X."/>
        </authorList>
    </citation>
    <scope>NUCLEOTIDE SEQUENCE</scope>
    <source>
        <strain evidence="2">NK1-12</strain>
    </source>
</reference>
<proteinExistence type="predicted"/>
<evidence type="ECO:0008006" key="3">
    <source>
        <dbReference type="Google" id="ProtNLM"/>
    </source>
</evidence>
<feature type="region of interest" description="Disordered" evidence="1">
    <location>
        <begin position="152"/>
        <end position="172"/>
    </location>
</feature>
<dbReference type="EMBL" id="CP053586">
    <property type="protein sequence ID" value="WNZ24886.1"/>
    <property type="molecule type" value="Genomic_DNA"/>
</dbReference>
<dbReference type="PROSITE" id="PS51257">
    <property type="entry name" value="PROKAR_LIPOPROTEIN"/>
    <property type="match status" value="1"/>
</dbReference>
<evidence type="ECO:0000256" key="1">
    <source>
        <dbReference type="SAM" id="MobiDB-lite"/>
    </source>
</evidence>
<gene>
    <name evidence="2" type="ORF">HJG54_19875</name>
</gene>
<organism evidence="2">
    <name type="scientific">Leptolyngbya sp. NK1-12</name>
    <dbReference type="NCBI Taxonomy" id="2547451"/>
    <lineage>
        <taxon>Bacteria</taxon>
        <taxon>Bacillati</taxon>
        <taxon>Cyanobacteriota</taxon>
        <taxon>Cyanophyceae</taxon>
        <taxon>Leptolyngbyales</taxon>
        <taxon>Leptolyngbyaceae</taxon>
        <taxon>Leptolyngbya group</taxon>
        <taxon>Leptolyngbya</taxon>
    </lineage>
</organism>
<sequence>MPSFEKPVAKRIYQGSILILLGLLMASCSENKVAQCSKLIDIANQAVSGVKTVSENSQPDTSIESMNKIADVANTAKAEMEGLQLTDEQLKGFQTRFIDMYTATTNATRELVTAAEAKDAQAAQQAFNALQTATAQEGPLVNEVNAYCEAQPSPAAETLSPSVSPAAPSPSP</sequence>
<evidence type="ECO:0000313" key="2">
    <source>
        <dbReference type="EMBL" id="WNZ24886.1"/>
    </source>
</evidence>